<dbReference type="Proteomes" id="UP000294597">
    <property type="component" value="Unassembled WGS sequence"/>
</dbReference>
<dbReference type="GO" id="GO:0004519">
    <property type="term" value="F:endonuclease activity"/>
    <property type="evidence" value="ECO:0007669"/>
    <property type="project" value="UniProtKB-KW"/>
</dbReference>
<dbReference type="SUPFAM" id="SSF56219">
    <property type="entry name" value="DNase I-like"/>
    <property type="match status" value="1"/>
</dbReference>
<keyword evidence="2" id="KW-0269">Exonuclease</keyword>
<organism evidence="2 3">
    <name type="scientific">Flavobacterium hiemivividum</name>
    <dbReference type="NCBI Taxonomy" id="2541734"/>
    <lineage>
        <taxon>Bacteria</taxon>
        <taxon>Pseudomonadati</taxon>
        <taxon>Bacteroidota</taxon>
        <taxon>Flavobacteriia</taxon>
        <taxon>Flavobacteriales</taxon>
        <taxon>Flavobacteriaceae</taxon>
        <taxon>Flavobacterium</taxon>
    </lineage>
</organism>
<dbReference type="InterPro" id="IPR005135">
    <property type="entry name" value="Endo/exonuclease/phosphatase"/>
</dbReference>
<protein>
    <submittedName>
        <fullName evidence="2">Endonuclease/exonuclease/phosphatase family protein</fullName>
    </submittedName>
</protein>
<keyword evidence="2" id="KW-0540">Nuclease</keyword>
<dbReference type="RefSeq" id="WP_132111387.1">
    <property type="nucleotide sequence ID" value="NZ_SMFO01000007.1"/>
</dbReference>
<dbReference type="InterPro" id="IPR050410">
    <property type="entry name" value="CCR4/nocturin_mRNA_transcr"/>
</dbReference>
<dbReference type="InterPro" id="IPR036691">
    <property type="entry name" value="Endo/exonu/phosph_ase_sf"/>
</dbReference>
<keyword evidence="2" id="KW-0255">Endonuclease</keyword>
<dbReference type="Pfam" id="PF03372">
    <property type="entry name" value="Exo_endo_phos"/>
    <property type="match status" value="1"/>
</dbReference>
<dbReference type="GO" id="GO:0000175">
    <property type="term" value="F:3'-5'-RNA exonuclease activity"/>
    <property type="evidence" value="ECO:0007669"/>
    <property type="project" value="TreeGrafter"/>
</dbReference>
<keyword evidence="3" id="KW-1185">Reference proteome</keyword>
<dbReference type="EMBL" id="SMFO01000007">
    <property type="protein sequence ID" value="TDE03595.1"/>
    <property type="molecule type" value="Genomic_DNA"/>
</dbReference>
<name>A0A4R5D043_9FLAO</name>
<accession>A0A4R5D043</accession>
<feature type="domain" description="Endonuclease/exonuclease/phosphatase" evidence="1">
    <location>
        <begin position="28"/>
        <end position="274"/>
    </location>
</feature>
<dbReference type="Gene3D" id="3.60.10.10">
    <property type="entry name" value="Endonuclease/exonuclease/phosphatase"/>
    <property type="match status" value="1"/>
</dbReference>
<evidence type="ECO:0000313" key="2">
    <source>
        <dbReference type="EMBL" id="TDE03595.1"/>
    </source>
</evidence>
<evidence type="ECO:0000313" key="3">
    <source>
        <dbReference type="Proteomes" id="UP000294597"/>
    </source>
</evidence>
<sequence>MKNIFYLVLFFSLSSSTMDRSNLDLKIMTFNIRYDNPDDNKNNWKYRKEEVTKMIRSNGVDILGAQEVLANQLKDISEKLPDYNAIGVGREDGKEKGEFSPIFYKKDKFTVVKSGYFWLSETPEKPSKGWDAACERIATWAQLKDIKTNKMLFVVNTHFDHEGMIARQESVKLIKEKVALLSEGLPLIIMGDFNAEPESSVVKQMLSSAEAITIFDSRSRTSKMYGESWTFNGFGKVPVQQRLIIDYIFVNKDVKVKKHNILSETANGMFISDHSAVFIVVSI</sequence>
<keyword evidence="2" id="KW-0378">Hydrolase</keyword>
<dbReference type="PANTHER" id="PTHR12121:SF36">
    <property type="entry name" value="ENDONUCLEASE_EXONUCLEASE_PHOSPHATASE DOMAIN-CONTAINING PROTEIN"/>
    <property type="match status" value="1"/>
</dbReference>
<dbReference type="AlphaFoldDB" id="A0A4R5D043"/>
<dbReference type="PANTHER" id="PTHR12121">
    <property type="entry name" value="CARBON CATABOLITE REPRESSOR PROTEIN 4"/>
    <property type="match status" value="1"/>
</dbReference>
<evidence type="ECO:0000259" key="1">
    <source>
        <dbReference type="Pfam" id="PF03372"/>
    </source>
</evidence>
<reference evidence="2 3" key="1">
    <citation type="submission" date="2019-03" db="EMBL/GenBank/DDBJ databases">
        <title>Flavobacterium TSA-D2 sp. nov., isolated from arctic soil.</title>
        <authorList>
            <person name="Chaudhary D.K."/>
        </authorList>
    </citation>
    <scope>NUCLEOTIDE SEQUENCE [LARGE SCALE GENOMIC DNA]</scope>
    <source>
        <strain evidence="2 3">TSA-D2</strain>
    </source>
</reference>
<dbReference type="CDD" id="cd09083">
    <property type="entry name" value="EEP-1"/>
    <property type="match status" value="1"/>
</dbReference>
<gene>
    <name evidence="2" type="ORF">E0F98_11000</name>
</gene>
<comment type="caution">
    <text evidence="2">The sequence shown here is derived from an EMBL/GenBank/DDBJ whole genome shotgun (WGS) entry which is preliminary data.</text>
</comment>
<proteinExistence type="predicted"/>